<proteinExistence type="predicted"/>
<protein>
    <submittedName>
        <fullName evidence="1">Uncharacterized protein</fullName>
    </submittedName>
</protein>
<keyword evidence="2" id="KW-1185">Reference proteome</keyword>
<gene>
    <name evidence="1" type="ORF">RTTH1527_01045</name>
</gene>
<dbReference type="EMBL" id="CP003397">
    <property type="protein sequence ID" value="AFE54074.1"/>
    <property type="molecule type" value="Genomic_DNA"/>
</dbReference>
<reference evidence="1" key="1">
    <citation type="submission" date="2012-03" db="EMBL/GenBank/DDBJ databases">
        <authorList>
            <person name="Johnson S.L."/>
            <person name="Sims D."/>
            <person name="Han S."/>
            <person name="Bruce D.C."/>
            <person name="Dasch G.A."/>
        </authorList>
    </citation>
    <scope>NUCLEOTIDE SEQUENCE [LARGE SCALE GENOMIC DNA]</scope>
    <source>
        <strain evidence="1">TH1527</strain>
    </source>
</reference>
<evidence type="ECO:0000313" key="2">
    <source>
        <dbReference type="Proteomes" id="UP000007581"/>
    </source>
</evidence>
<name>A0ABM5MTP4_RICTP</name>
<organism evidence="1 2">
    <name type="scientific">Rickettsia typhi str. TH1527</name>
    <dbReference type="NCBI Taxonomy" id="1003201"/>
    <lineage>
        <taxon>Bacteria</taxon>
        <taxon>Pseudomonadati</taxon>
        <taxon>Pseudomonadota</taxon>
        <taxon>Alphaproteobacteria</taxon>
        <taxon>Rickettsiales</taxon>
        <taxon>Rickettsiaceae</taxon>
        <taxon>Rickettsieae</taxon>
        <taxon>Rickettsia</taxon>
        <taxon>typhus group</taxon>
    </lineage>
</organism>
<evidence type="ECO:0000313" key="1">
    <source>
        <dbReference type="EMBL" id="AFE54074.1"/>
    </source>
</evidence>
<accession>A0ABM5MTP4</accession>
<sequence length="398" mass="44786">MYIINFSSFHRFNIAQQATLKRLLIKLGVFTKSLKKNVTDLENNLFYILQNSLDELLHTENIDTEKIITLFNITLQESLTILSKELERTYQAHLETRDIFLFNVIIIEKCLNVLAQVLKFQKELDTLYPRASQKIINALESIIVMIIASQIPVLGIFIQISETLKKVNNLIDYKKLLPKITRLHNEITEIIRDVTYNKQLKNCFEKATTVATILEISKESARKIIEIANKNPNNRVSLENIVKAAKTIPKTKDEVEEKIAKLKSNIESAIPKNINIDKLNSINNTISYNINGAKTELLKILDPEASFGDKIESLCKAAKKATTITSDIKKILGVVPGGKQLATVISLAIKSNLLPPQVFAIIKLAPDITKLVNIGKAVIIMLSKTHNLTQQHGRANSV</sequence>
<dbReference type="RefSeq" id="WP_011190683.1">
    <property type="nucleotide sequence ID" value="NC_017066.1"/>
</dbReference>
<dbReference type="Proteomes" id="UP000007581">
    <property type="component" value="Chromosome"/>
</dbReference>